<dbReference type="NCBIfam" id="NF004127">
    <property type="entry name" value="PRK05617.1"/>
    <property type="match status" value="1"/>
</dbReference>
<proteinExistence type="predicted"/>
<feature type="domain" description="Enoyl-CoA hydratase/isomerase" evidence="4">
    <location>
        <begin position="29"/>
        <end position="347"/>
    </location>
</feature>
<evidence type="ECO:0000313" key="6">
    <source>
        <dbReference type="Proteomes" id="UP000635245"/>
    </source>
</evidence>
<dbReference type="Proteomes" id="UP000635245">
    <property type="component" value="Unassembled WGS sequence"/>
</dbReference>
<dbReference type="SUPFAM" id="SSF52096">
    <property type="entry name" value="ClpP/crotonase"/>
    <property type="match status" value="1"/>
</dbReference>
<gene>
    <name evidence="5" type="ORF">JHE00_18610</name>
</gene>
<dbReference type="Gene3D" id="3.90.226.10">
    <property type="entry name" value="2-enoyl-CoA Hydratase, Chain A, domain 1"/>
    <property type="match status" value="1"/>
</dbReference>
<comment type="catalytic activity">
    <reaction evidence="1">
        <text>3-hydroxy-2-methylpropanoyl-CoA + H2O = 3-hydroxy-2-methylpropanoate + CoA + H(+)</text>
        <dbReference type="Rhea" id="RHEA:20888"/>
        <dbReference type="ChEBI" id="CHEBI:11805"/>
        <dbReference type="ChEBI" id="CHEBI:15377"/>
        <dbReference type="ChEBI" id="CHEBI:15378"/>
        <dbReference type="ChEBI" id="CHEBI:57287"/>
        <dbReference type="ChEBI" id="CHEBI:57340"/>
        <dbReference type="EC" id="3.1.2.4"/>
    </reaction>
</comment>
<dbReference type="Pfam" id="PF16113">
    <property type="entry name" value="ECH_2"/>
    <property type="match status" value="1"/>
</dbReference>
<evidence type="ECO:0000256" key="3">
    <source>
        <dbReference type="ARBA" id="ARBA00022801"/>
    </source>
</evidence>
<dbReference type="GO" id="GO:0005829">
    <property type="term" value="C:cytosol"/>
    <property type="evidence" value="ECO:0007669"/>
    <property type="project" value="TreeGrafter"/>
</dbReference>
<name>A0A934QU42_9PSEU</name>
<dbReference type="InterPro" id="IPR032259">
    <property type="entry name" value="HIBYL-CoA-H"/>
</dbReference>
<reference evidence="5" key="1">
    <citation type="submission" date="2020-12" db="EMBL/GenBank/DDBJ databases">
        <title>Prauserella sp. ASG 168, a novel actinomycete isolated from cave rock.</title>
        <authorList>
            <person name="Suriyachadkun C."/>
        </authorList>
    </citation>
    <scope>NUCLEOTIDE SEQUENCE</scope>
    <source>
        <strain evidence="5">ASG 168</strain>
    </source>
</reference>
<organism evidence="5 6">
    <name type="scientific">Prauserella cavernicola</name>
    <dbReference type="NCBI Taxonomy" id="2800127"/>
    <lineage>
        <taxon>Bacteria</taxon>
        <taxon>Bacillati</taxon>
        <taxon>Actinomycetota</taxon>
        <taxon>Actinomycetes</taxon>
        <taxon>Pseudonocardiales</taxon>
        <taxon>Pseudonocardiaceae</taxon>
        <taxon>Prauserella</taxon>
    </lineage>
</organism>
<evidence type="ECO:0000256" key="2">
    <source>
        <dbReference type="ARBA" id="ARBA00011915"/>
    </source>
</evidence>
<sequence>MVRPSADAYSGEGPVTGTDVLVRVEAGLGRITLNRPRVINALNHEMVGAIAAALAEWASDDRVRAVVLDGAGERGLCAGGDIRSIHTDASAGGEESLAFWADEYRLNAAIARFPKPYVALMDGLVMGGGVGVSAHGSARIVTERSRVGMPETGIGFVPDVGGTYLLSRTPGELGTHIALTAGQISGPDAIHCGLADHFVPSDELPRLLNLLAEREVDAAVAAVAQDPPPSGLAAEAEWIDRCYAADSVPEILRRLRGSGEAAASAAKEIESKSPTALTVSLRALRAAAALPDLESVLDQEYRISSAAFRTPEFAEGIRAQIIDKDRDPAWSPASLAEVTDEQVAAYFVPLGERELGLAAH</sequence>
<dbReference type="PANTHER" id="PTHR43176">
    <property type="entry name" value="3-HYDROXYISOBUTYRYL-COA HYDROLASE-RELATED"/>
    <property type="match status" value="1"/>
</dbReference>
<dbReference type="PANTHER" id="PTHR43176:SF3">
    <property type="entry name" value="3-HYDROXYISOBUTYRYL-COA HYDROLASE, MITOCHONDRIAL"/>
    <property type="match status" value="1"/>
</dbReference>
<evidence type="ECO:0000313" key="5">
    <source>
        <dbReference type="EMBL" id="MBK1786348.1"/>
    </source>
</evidence>
<evidence type="ECO:0000256" key="1">
    <source>
        <dbReference type="ARBA" id="ARBA00001709"/>
    </source>
</evidence>
<dbReference type="CDD" id="cd06558">
    <property type="entry name" value="crotonase-like"/>
    <property type="match status" value="1"/>
</dbReference>
<protein>
    <recommendedName>
        <fullName evidence="2">3-hydroxyisobutyryl-CoA hydrolase</fullName>
        <ecNumber evidence="2">3.1.2.4</ecNumber>
    </recommendedName>
</protein>
<evidence type="ECO:0000259" key="4">
    <source>
        <dbReference type="Pfam" id="PF16113"/>
    </source>
</evidence>
<accession>A0A934QU42</accession>
<dbReference type="EC" id="3.1.2.4" evidence="2"/>
<dbReference type="InterPro" id="IPR029045">
    <property type="entry name" value="ClpP/crotonase-like_dom_sf"/>
</dbReference>
<dbReference type="GO" id="GO:0006574">
    <property type="term" value="P:L-valine catabolic process"/>
    <property type="evidence" value="ECO:0007669"/>
    <property type="project" value="TreeGrafter"/>
</dbReference>
<dbReference type="GO" id="GO:0003860">
    <property type="term" value="F:3-hydroxyisobutyryl-CoA hydrolase activity"/>
    <property type="evidence" value="ECO:0007669"/>
    <property type="project" value="UniProtKB-EC"/>
</dbReference>
<keyword evidence="6" id="KW-1185">Reference proteome</keyword>
<dbReference type="InterPro" id="IPR045004">
    <property type="entry name" value="ECH_dom"/>
</dbReference>
<dbReference type="AlphaFoldDB" id="A0A934QU42"/>
<dbReference type="EMBL" id="JAENJH010000004">
    <property type="protein sequence ID" value="MBK1786348.1"/>
    <property type="molecule type" value="Genomic_DNA"/>
</dbReference>
<keyword evidence="3" id="KW-0378">Hydrolase</keyword>
<comment type="caution">
    <text evidence="5">The sequence shown here is derived from an EMBL/GenBank/DDBJ whole genome shotgun (WGS) entry which is preliminary data.</text>
</comment>